<name>A0ACC1H885_9FUNG</name>
<evidence type="ECO:0000313" key="1">
    <source>
        <dbReference type="EMBL" id="KAJ1672605.1"/>
    </source>
</evidence>
<dbReference type="EMBL" id="JAMZIH010008105">
    <property type="protein sequence ID" value="KAJ1672605.1"/>
    <property type="molecule type" value="Genomic_DNA"/>
</dbReference>
<protein>
    <submittedName>
        <fullName evidence="1">Activating signal cointegrator 1 complex subunit 2</fullName>
    </submittedName>
</protein>
<organism evidence="1 2">
    <name type="scientific">Spiromyces aspiralis</name>
    <dbReference type="NCBI Taxonomy" id="68401"/>
    <lineage>
        <taxon>Eukaryota</taxon>
        <taxon>Fungi</taxon>
        <taxon>Fungi incertae sedis</taxon>
        <taxon>Zoopagomycota</taxon>
        <taxon>Kickxellomycotina</taxon>
        <taxon>Kickxellomycetes</taxon>
        <taxon>Kickxellales</taxon>
        <taxon>Kickxellaceae</taxon>
        <taxon>Spiromyces</taxon>
    </lineage>
</organism>
<sequence>MIYILIKSIISSVKGCRDIDALGRFRQQLNDLVEDTVIDSGSTIVPLRNAPLLVDLEFLYGIRNLKFEPEEIEEMLMQPQDGDEKGKGAALAFELTSVLEVMNITIDQLMEMVPEVYRTGAPPASEAASNAYAEQISQARELLPDLGIGFITACLEYFKGDVEVVVTSLLEERLPPALASLDHSLASWPLPSLDYVSDSAEIIDGAHQDQDEVLVDRVLEERRTIFDNDEFDILRRDDVDSSRFRVAKPRQ</sequence>
<reference evidence="1" key="1">
    <citation type="submission" date="2022-06" db="EMBL/GenBank/DDBJ databases">
        <title>Phylogenomic reconstructions and comparative analyses of Kickxellomycotina fungi.</title>
        <authorList>
            <person name="Reynolds N.K."/>
            <person name="Stajich J.E."/>
            <person name="Barry K."/>
            <person name="Grigoriev I.V."/>
            <person name="Crous P."/>
            <person name="Smith M.E."/>
        </authorList>
    </citation>
    <scope>NUCLEOTIDE SEQUENCE</scope>
    <source>
        <strain evidence="1">RSA 2271</strain>
    </source>
</reference>
<keyword evidence="2" id="KW-1185">Reference proteome</keyword>
<evidence type="ECO:0000313" key="2">
    <source>
        <dbReference type="Proteomes" id="UP001145114"/>
    </source>
</evidence>
<accession>A0ACC1H885</accession>
<proteinExistence type="predicted"/>
<feature type="non-terminal residue" evidence="1">
    <location>
        <position position="251"/>
    </location>
</feature>
<dbReference type="Proteomes" id="UP001145114">
    <property type="component" value="Unassembled WGS sequence"/>
</dbReference>
<comment type="caution">
    <text evidence="1">The sequence shown here is derived from an EMBL/GenBank/DDBJ whole genome shotgun (WGS) entry which is preliminary data.</text>
</comment>
<gene>
    <name evidence="1" type="primary">ASCC2</name>
    <name evidence="1" type="ORF">EV182_006852</name>
</gene>